<dbReference type="Proteomes" id="UP001283361">
    <property type="component" value="Unassembled WGS sequence"/>
</dbReference>
<comment type="pathway">
    <text evidence="1">Protein modification; protein ubiquitination.</text>
</comment>
<comment type="similarity">
    <text evidence="2">Belongs to the FBXO31 family.</text>
</comment>
<dbReference type="SUPFAM" id="SSF81383">
    <property type="entry name" value="F-box domain"/>
    <property type="match status" value="1"/>
</dbReference>
<protein>
    <recommendedName>
        <fullName evidence="4">F-box domain-containing protein</fullName>
    </recommendedName>
</protein>
<comment type="caution">
    <text evidence="5">The sequence shown here is derived from an EMBL/GenBank/DDBJ whole genome shotgun (WGS) entry which is preliminary data.</text>
</comment>
<dbReference type="Gene3D" id="1.20.1280.50">
    <property type="match status" value="1"/>
</dbReference>
<dbReference type="InterPro" id="IPR045048">
    <property type="entry name" value="FBXO31/39"/>
</dbReference>
<dbReference type="Pfam" id="PF12937">
    <property type="entry name" value="F-box-like"/>
    <property type="match status" value="1"/>
</dbReference>
<feature type="domain" description="F-box" evidence="4">
    <location>
        <begin position="1"/>
        <end position="46"/>
    </location>
</feature>
<dbReference type="EMBL" id="JAWDGP010005047">
    <property type="protein sequence ID" value="KAK3760095.1"/>
    <property type="molecule type" value="Genomic_DNA"/>
</dbReference>
<accession>A0AAE1D7Z8</accession>
<evidence type="ECO:0000259" key="4">
    <source>
        <dbReference type="PROSITE" id="PS50181"/>
    </source>
</evidence>
<dbReference type="PROSITE" id="PS50181">
    <property type="entry name" value="FBOX"/>
    <property type="match status" value="1"/>
</dbReference>
<dbReference type="Pfam" id="PF12014">
    <property type="entry name" value="Cyclin_D1_bind"/>
    <property type="match status" value="1"/>
</dbReference>
<organism evidence="5 6">
    <name type="scientific">Elysia crispata</name>
    <name type="common">lettuce slug</name>
    <dbReference type="NCBI Taxonomy" id="231223"/>
    <lineage>
        <taxon>Eukaryota</taxon>
        <taxon>Metazoa</taxon>
        <taxon>Spiralia</taxon>
        <taxon>Lophotrochozoa</taxon>
        <taxon>Mollusca</taxon>
        <taxon>Gastropoda</taxon>
        <taxon>Heterobranchia</taxon>
        <taxon>Euthyneura</taxon>
        <taxon>Panpulmonata</taxon>
        <taxon>Sacoglossa</taxon>
        <taxon>Placobranchoidea</taxon>
        <taxon>Plakobranchidae</taxon>
        <taxon>Elysia</taxon>
    </lineage>
</organism>
<evidence type="ECO:0000256" key="1">
    <source>
        <dbReference type="ARBA" id="ARBA00004906"/>
    </source>
</evidence>
<dbReference type="InterPro" id="IPR001810">
    <property type="entry name" value="F-box_dom"/>
</dbReference>
<sequence length="411" mass="46644">MHFLDLPVEMLQYIALFLPISSIVNLAQTCKHLLDVTTIDAIWQQLCYRDYLVDSKEGWTLTFKEIYTKVLQKCGFLGWKRLALLPYGGLVYVSWGKGEIQVFRYYPDDSPVDRLYYHLIYSIQWNSEQNDLQVLCQQCKEGAQPALLTQGCRNMDGPKYPVICCAAEDCQKMHSQSCICSRSVRQKNNQGYTHKRFKKGFEDHPDAFSASFKKGYNCPMLPFPPWSEGDQAKCPVQLGLYTADYGSHGVEILHVHFSVDKPNNLLALKITGDRNVPAGYTSLTVFLDKPIVLTLADQETVFDMLTADAARDEEAYAQLMASRGEGEEGPDLRQPFAVPLDCVDRGTEPHSTCMARYLGQGRIAGTYYVHPAVCRCHFIKFSDTKFGVLWLDLRSFSVFHKAKGLQVDFKT</sequence>
<reference evidence="5" key="1">
    <citation type="journal article" date="2023" name="G3 (Bethesda)">
        <title>A reference genome for the long-term kleptoplast-retaining sea slug Elysia crispata morphotype clarki.</title>
        <authorList>
            <person name="Eastman K.E."/>
            <person name="Pendleton A.L."/>
            <person name="Shaikh M.A."/>
            <person name="Suttiyut T."/>
            <person name="Ogas R."/>
            <person name="Tomko P."/>
            <person name="Gavelis G."/>
            <person name="Widhalm J.R."/>
            <person name="Wisecaver J.H."/>
        </authorList>
    </citation>
    <scope>NUCLEOTIDE SEQUENCE</scope>
    <source>
        <strain evidence="5">ECLA1</strain>
    </source>
</reference>
<evidence type="ECO:0000313" key="6">
    <source>
        <dbReference type="Proteomes" id="UP001283361"/>
    </source>
</evidence>
<proteinExistence type="inferred from homology"/>
<dbReference type="AlphaFoldDB" id="A0AAE1D7Z8"/>
<keyword evidence="3" id="KW-0833">Ubl conjugation pathway</keyword>
<evidence type="ECO:0000313" key="5">
    <source>
        <dbReference type="EMBL" id="KAK3760095.1"/>
    </source>
</evidence>
<dbReference type="PANTHER" id="PTHR10706:SF130">
    <property type="entry name" value="F-BOX ONLY PROTEIN 31"/>
    <property type="match status" value="1"/>
</dbReference>
<dbReference type="CDD" id="cd22098">
    <property type="entry name" value="F-box_FBXO24"/>
    <property type="match status" value="1"/>
</dbReference>
<keyword evidence="6" id="KW-1185">Reference proteome</keyword>
<gene>
    <name evidence="5" type="ORF">RRG08_064765</name>
</gene>
<dbReference type="InterPro" id="IPR036047">
    <property type="entry name" value="F-box-like_dom_sf"/>
</dbReference>
<evidence type="ECO:0000256" key="2">
    <source>
        <dbReference type="ARBA" id="ARBA00010611"/>
    </source>
</evidence>
<name>A0AAE1D7Z8_9GAST</name>
<dbReference type="PANTHER" id="PTHR10706">
    <property type="entry name" value="F-BOX FAMILY PROTEIN"/>
    <property type="match status" value="1"/>
</dbReference>
<evidence type="ECO:0000256" key="3">
    <source>
        <dbReference type="ARBA" id="ARBA00022786"/>
    </source>
</evidence>